<evidence type="ECO:0000256" key="7">
    <source>
        <dbReference type="ARBA" id="ARBA00022847"/>
    </source>
</evidence>
<reference evidence="15" key="1">
    <citation type="submission" date="2023-08" db="EMBL/GenBank/DDBJ databases">
        <title>The draft genome of Tsukamurella strandjordii strain 050030.</title>
        <authorList>
            <person name="Zhao F."/>
            <person name="Feng Y."/>
            <person name="Zong Z."/>
        </authorList>
    </citation>
    <scope>NUCLEOTIDE SEQUENCE</scope>
    <source>
        <strain evidence="15">050030</strain>
    </source>
</reference>
<dbReference type="Pfam" id="PF02705">
    <property type="entry name" value="K_trans"/>
    <property type="match status" value="1"/>
</dbReference>
<keyword evidence="5 12" id="KW-0633">Potassium transport</keyword>
<comment type="catalytic activity">
    <reaction evidence="12">
        <text>K(+)(in) + H(+)(in) = K(+)(out) + H(+)(out)</text>
        <dbReference type="Rhea" id="RHEA:28490"/>
        <dbReference type="ChEBI" id="CHEBI:15378"/>
        <dbReference type="ChEBI" id="CHEBI:29103"/>
    </reaction>
</comment>
<feature type="transmembrane region" description="Helical" evidence="12">
    <location>
        <begin position="405"/>
        <end position="426"/>
    </location>
</feature>
<keyword evidence="11 12" id="KW-0472">Membrane</keyword>
<keyword evidence="7 12" id="KW-0769">Symport</keyword>
<evidence type="ECO:0000256" key="11">
    <source>
        <dbReference type="ARBA" id="ARBA00023136"/>
    </source>
</evidence>
<evidence type="ECO:0000256" key="12">
    <source>
        <dbReference type="HAMAP-Rule" id="MF_01522"/>
    </source>
</evidence>
<feature type="transmembrane region" description="Helical" evidence="12">
    <location>
        <begin position="107"/>
        <end position="132"/>
    </location>
</feature>
<feature type="transmembrane region" description="Helical" evidence="12">
    <location>
        <begin position="254"/>
        <end position="276"/>
    </location>
</feature>
<keyword evidence="8 12" id="KW-0630">Potassium</keyword>
<evidence type="ECO:0000256" key="2">
    <source>
        <dbReference type="ARBA" id="ARBA00007019"/>
    </source>
</evidence>
<feature type="domain" description="K+ potassium transporter integral membrane" evidence="13">
    <location>
        <begin position="17"/>
        <end position="461"/>
    </location>
</feature>
<evidence type="ECO:0000256" key="10">
    <source>
        <dbReference type="ARBA" id="ARBA00023065"/>
    </source>
</evidence>
<sequence length="638" mass="68860">MTAAAVRPANVVRLATVVGALGIVFGDIGTSPLYTLQTIFSPSDPHPVPADPNNVYGVVSLIFWSVTFIVTITYVLLAMRVDNQGEGGIMALIALLRRWAENGRTRTLSVLIALGVFGAALFIGDSMITPAISVLSAIEGLKVVDPGFEEAIVPIAVVIITCLFLAQRFGTASVGRVFGPVMITWFTVIGGLGIWGISQEPGILRAISPVYAVTFLAGHFDIAFFALAAIVLSVTGAEALYADMGHFGRQPISIGWIFLVFPACALSYMGQGALILEDRANISAPFFLLAPEWARMPLVLLATAATVIASQAVITGAFSVASQAAQLGYLPRLRIVHTSEKTYGQIYVPWINWLLMVSVIVLILAFRSSTALAYAFGMAVTGTITITTILFFYVARRRWSVPGWLLTAAAAVLLTIDLLFLAANVTKIPHGAWLPLAIAAIAFCVMMTWQQGRELVSARRAALEGPLLGFVQDLRKRRPPVDRVPGTAVFLNRGADTAPLAMRANVERNHIRHDCTVIASIETDTRPRLGDAERITVDHLGDRYDGIAHITVRYGYAESPDLPTALARLTVEDTEGLLDLSDATYFLSKMDLRLGDDPGMATWRKRLFIATSHLTADAADHFNLPGDRTVLMGARISV</sequence>
<evidence type="ECO:0000259" key="13">
    <source>
        <dbReference type="Pfam" id="PF02705"/>
    </source>
</evidence>
<keyword evidence="4 12" id="KW-1003">Cell membrane</keyword>
<dbReference type="InterPro" id="IPR053951">
    <property type="entry name" value="K_trans_N"/>
</dbReference>
<evidence type="ECO:0000313" key="16">
    <source>
        <dbReference type="Proteomes" id="UP001178281"/>
    </source>
</evidence>
<feature type="transmembrane region" description="Helical" evidence="12">
    <location>
        <begin position="152"/>
        <end position="170"/>
    </location>
</feature>
<feature type="transmembrane region" description="Helical" evidence="12">
    <location>
        <begin position="346"/>
        <end position="366"/>
    </location>
</feature>
<dbReference type="GO" id="GO:0005886">
    <property type="term" value="C:plasma membrane"/>
    <property type="evidence" value="ECO:0007669"/>
    <property type="project" value="UniProtKB-SubCell"/>
</dbReference>
<dbReference type="PANTHER" id="PTHR30540:SF79">
    <property type="entry name" value="LOW AFFINITY POTASSIUM TRANSPORT SYSTEM PROTEIN KUP"/>
    <property type="match status" value="1"/>
</dbReference>
<keyword evidence="10 12" id="KW-0406">Ion transport</keyword>
<keyword evidence="6 12" id="KW-0812">Transmembrane</keyword>
<keyword evidence="9 12" id="KW-1133">Transmembrane helix</keyword>
<evidence type="ECO:0000256" key="1">
    <source>
        <dbReference type="ARBA" id="ARBA00004141"/>
    </source>
</evidence>
<keyword evidence="16" id="KW-1185">Reference proteome</keyword>
<comment type="similarity">
    <text evidence="2 12">Belongs to the HAK/KUP transporter (TC 2.A.72) family.</text>
</comment>
<dbReference type="GO" id="GO:0015079">
    <property type="term" value="F:potassium ion transmembrane transporter activity"/>
    <property type="evidence" value="ECO:0007669"/>
    <property type="project" value="UniProtKB-UniRule"/>
</dbReference>
<dbReference type="InterPro" id="IPR053952">
    <property type="entry name" value="K_trans_C"/>
</dbReference>
<dbReference type="InterPro" id="IPR023051">
    <property type="entry name" value="Kup"/>
</dbReference>
<comment type="function">
    <text evidence="12">Transport of potassium into the cell. Likely operates as a K(+):H(+) symporter.</text>
</comment>
<feature type="transmembrane region" description="Helical" evidence="12">
    <location>
        <begin position="296"/>
        <end position="325"/>
    </location>
</feature>
<dbReference type="Pfam" id="PF22776">
    <property type="entry name" value="K_trans_C"/>
    <property type="match status" value="1"/>
</dbReference>
<proteinExistence type="inferred from homology"/>
<feature type="transmembrane region" description="Helical" evidence="12">
    <location>
        <begin position="12"/>
        <end position="35"/>
    </location>
</feature>
<feature type="transmembrane region" description="Helical" evidence="12">
    <location>
        <begin position="177"/>
        <end position="198"/>
    </location>
</feature>
<feature type="transmembrane region" description="Helical" evidence="12">
    <location>
        <begin position="432"/>
        <end position="449"/>
    </location>
</feature>
<protein>
    <recommendedName>
        <fullName evidence="12">Probable potassium transport system protein Kup</fullName>
    </recommendedName>
</protein>
<evidence type="ECO:0000256" key="6">
    <source>
        <dbReference type="ARBA" id="ARBA00022692"/>
    </source>
</evidence>
<dbReference type="RefSeq" id="WP_305110494.1">
    <property type="nucleotide sequence ID" value="NZ_BAAAII010000005.1"/>
</dbReference>
<dbReference type="EMBL" id="JAUTIX010000002">
    <property type="protein sequence ID" value="MDP0397262.1"/>
    <property type="molecule type" value="Genomic_DNA"/>
</dbReference>
<dbReference type="GO" id="GO:0015293">
    <property type="term" value="F:symporter activity"/>
    <property type="evidence" value="ECO:0007669"/>
    <property type="project" value="UniProtKB-UniRule"/>
</dbReference>
<organism evidence="15 16">
    <name type="scientific">Tsukamurella strandjordii</name>
    <dbReference type="NCBI Taxonomy" id="147577"/>
    <lineage>
        <taxon>Bacteria</taxon>
        <taxon>Bacillati</taxon>
        <taxon>Actinomycetota</taxon>
        <taxon>Actinomycetes</taxon>
        <taxon>Mycobacteriales</taxon>
        <taxon>Tsukamurellaceae</taxon>
        <taxon>Tsukamurella</taxon>
    </lineage>
</organism>
<evidence type="ECO:0000256" key="3">
    <source>
        <dbReference type="ARBA" id="ARBA00022448"/>
    </source>
</evidence>
<comment type="subcellular location">
    <subcellularLocation>
        <location evidence="12">Cell membrane</location>
        <topology evidence="12">Multi-pass membrane protein</topology>
    </subcellularLocation>
    <subcellularLocation>
        <location evidence="1">Membrane</location>
        <topology evidence="1">Multi-pass membrane protein</topology>
    </subcellularLocation>
</comment>
<evidence type="ECO:0000256" key="5">
    <source>
        <dbReference type="ARBA" id="ARBA00022538"/>
    </source>
</evidence>
<evidence type="ECO:0000256" key="8">
    <source>
        <dbReference type="ARBA" id="ARBA00022958"/>
    </source>
</evidence>
<dbReference type="InterPro" id="IPR003855">
    <property type="entry name" value="K+_transporter"/>
</dbReference>
<dbReference type="AlphaFoldDB" id="A0AA90N7W6"/>
<dbReference type="Proteomes" id="UP001178281">
    <property type="component" value="Unassembled WGS sequence"/>
</dbReference>
<evidence type="ECO:0000259" key="14">
    <source>
        <dbReference type="Pfam" id="PF22776"/>
    </source>
</evidence>
<accession>A0AA90N7W6</accession>
<dbReference type="HAMAP" id="MF_01522">
    <property type="entry name" value="Kup"/>
    <property type="match status" value="1"/>
</dbReference>
<comment type="caution">
    <text evidence="15">The sequence shown here is derived from an EMBL/GenBank/DDBJ whole genome shotgun (WGS) entry which is preliminary data.</text>
</comment>
<keyword evidence="3 12" id="KW-0813">Transport</keyword>
<feature type="transmembrane region" description="Helical" evidence="12">
    <location>
        <begin position="210"/>
        <end position="234"/>
    </location>
</feature>
<evidence type="ECO:0000256" key="9">
    <source>
        <dbReference type="ARBA" id="ARBA00022989"/>
    </source>
</evidence>
<evidence type="ECO:0000313" key="15">
    <source>
        <dbReference type="EMBL" id="MDP0397262.1"/>
    </source>
</evidence>
<evidence type="ECO:0000256" key="4">
    <source>
        <dbReference type="ARBA" id="ARBA00022475"/>
    </source>
</evidence>
<gene>
    <name evidence="12" type="primary">kup</name>
    <name evidence="15" type="ORF">Q7X28_04920</name>
</gene>
<feature type="transmembrane region" description="Helical" evidence="12">
    <location>
        <begin position="55"/>
        <end position="77"/>
    </location>
</feature>
<dbReference type="PANTHER" id="PTHR30540">
    <property type="entry name" value="OSMOTIC STRESS POTASSIUM TRANSPORTER"/>
    <property type="match status" value="1"/>
</dbReference>
<name>A0AA90N7W6_9ACTN</name>
<feature type="transmembrane region" description="Helical" evidence="12">
    <location>
        <begin position="372"/>
        <end position="393"/>
    </location>
</feature>
<feature type="domain" description="K+ potassium transporter C-terminal" evidence="14">
    <location>
        <begin position="485"/>
        <end position="636"/>
    </location>
</feature>